<keyword evidence="1" id="KW-0808">Transferase</keyword>
<feature type="domain" description="N-acetyltransferase" evidence="3">
    <location>
        <begin position="2"/>
        <end position="146"/>
    </location>
</feature>
<dbReference type="Pfam" id="PF00583">
    <property type="entry name" value="Acetyltransf_1"/>
    <property type="match status" value="1"/>
</dbReference>
<dbReference type="Gene3D" id="3.40.630.30">
    <property type="match status" value="1"/>
</dbReference>
<sequence>MVDIAYAHDEDKTAWLPLWNAYLEFYQQDLPAEVTDLTWARFLNPDEHMYLLIARDGDAVTGFVSFMFHRSTWARGGYVYLEDLFVDEARRGQGIARALIGAVTAQARELGAERVYWVTHTHNTNAQALYDKVATRTDFYTYHKVV</sequence>
<reference evidence="4 5" key="1">
    <citation type="submission" date="2023-01" db="EMBL/GenBank/DDBJ databases">
        <title>Novel species of the genus Asticcacaulis isolated from rivers.</title>
        <authorList>
            <person name="Lu H."/>
        </authorList>
    </citation>
    <scope>NUCLEOTIDE SEQUENCE [LARGE SCALE GENOMIC DNA]</scope>
    <source>
        <strain evidence="4 5">LKC15W</strain>
    </source>
</reference>
<comment type="caution">
    <text evidence="4">The sequence shown here is derived from an EMBL/GenBank/DDBJ whole genome shotgun (WGS) entry which is preliminary data.</text>
</comment>
<evidence type="ECO:0000313" key="5">
    <source>
        <dbReference type="Proteomes" id="UP001218579"/>
    </source>
</evidence>
<evidence type="ECO:0000256" key="2">
    <source>
        <dbReference type="ARBA" id="ARBA00023315"/>
    </source>
</evidence>
<dbReference type="EMBL" id="JAQQKV010000001">
    <property type="protein sequence ID" value="MDC7675452.1"/>
    <property type="molecule type" value="Genomic_DNA"/>
</dbReference>
<protein>
    <submittedName>
        <fullName evidence="4">GNAT family N-acetyltransferase</fullName>
    </submittedName>
</protein>
<evidence type="ECO:0000313" key="4">
    <source>
        <dbReference type="EMBL" id="MDC7675452.1"/>
    </source>
</evidence>
<accession>A0ABT5HGS2</accession>
<dbReference type="Proteomes" id="UP001218579">
    <property type="component" value="Unassembled WGS sequence"/>
</dbReference>
<dbReference type="CDD" id="cd04301">
    <property type="entry name" value="NAT_SF"/>
    <property type="match status" value="1"/>
</dbReference>
<dbReference type="InterPro" id="IPR016181">
    <property type="entry name" value="Acyl_CoA_acyltransferase"/>
</dbReference>
<dbReference type="SUPFAM" id="SSF55729">
    <property type="entry name" value="Acyl-CoA N-acyltransferases (Nat)"/>
    <property type="match status" value="1"/>
</dbReference>
<gene>
    <name evidence="4" type="ORF">PQU98_04890</name>
</gene>
<organism evidence="4 5">
    <name type="scientific">Asticcacaulis machinosus</name>
    <dbReference type="NCBI Taxonomy" id="2984211"/>
    <lineage>
        <taxon>Bacteria</taxon>
        <taxon>Pseudomonadati</taxon>
        <taxon>Pseudomonadota</taxon>
        <taxon>Alphaproteobacteria</taxon>
        <taxon>Caulobacterales</taxon>
        <taxon>Caulobacteraceae</taxon>
        <taxon>Asticcacaulis</taxon>
    </lineage>
</organism>
<evidence type="ECO:0000256" key="1">
    <source>
        <dbReference type="ARBA" id="ARBA00022679"/>
    </source>
</evidence>
<dbReference type="InterPro" id="IPR000182">
    <property type="entry name" value="GNAT_dom"/>
</dbReference>
<keyword evidence="5" id="KW-1185">Reference proteome</keyword>
<proteinExistence type="predicted"/>
<keyword evidence="2" id="KW-0012">Acyltransferase</keyword>
<evidence type="ECO:0000259" key="3">
    <source>
        <dbReference type="PROSITE" id="PS51186"/>
    </source>
</evidence>
<dbReference type="PANTHER" id="PTHR43877">
    <property type="entry name" value="AMINOALKYLPHOSPHONATE N-ACETYLTRANSFERASE-RELATED-RELATED"/>
    <property type="match status" value="1"/>
</dbReference>
<dbReference type="RefSeq" id="WP_272743763.1">
    <property type="nucleotide sequence ID" value="NZ_JAQQKV010000001.1"/>
</dbReference>
<dbReference type="InterPro" id="IPR050832">
    <property type="entry name" value="Bact_Acetyltransf"/>
</dbReference>
<name>A0ABT5HGS2_9CAUL</name>
<dbReference type="PROSITE" id="PS51186">
    <property type="entry name" value="GNAT"/>
    <property type="match status" value="1"/>
</dbReference>